<dbReference type="PRINTS" id="PR00455">
    <property type="entry name" value="HTHTETR"/>
</dbReference>
<reference evidence="6 7" key="1">
    <citation type="submission" date="2019-06" db="EMBL/GenBank/DDBJ databases">
        <title>Sequencing the genomes of 1000 actinobacteria strains.</title>
        <authorList>
            <person name="Klenk H.-P."/>
        </authorList>
    </citation>
    <scope>NUCLEOTIDE SEQUENCE [LARGE SCALE GENOMIC DNA]</scope>
    <source>
        <strain evidence="6 7">DSM 24683</strain>
    </source>
</reference>
<dbReference type="GO" id="GO:0003700">
    <property type="term" value="F:DNA-binding transcription factor activity"/>
    <property type="evidence" value="ECO:0007669"/>
    <property type="project" value="TreeGrafter"/>
</dbReference>
<dbReference type="InterPro" id="IPR050109">
    <property type="entry name" value="HTH-type_TetR-like_transc_reg"/>
</dbReference>
<dbReference type="EMBL" id="VIVK01000001">
    <property type="protein sequence ID" value="TWD80486.1"/>
    <property type="molecule type" value="Genomic_DNA"/>
</dbReference>
<protein>
    <submittedName>
        <fullName evidence="6">TetR family transcriptional regulator</fullName>
    </submittedName>
</protein>
<evidence type="ECO:0000256" key="2">
    <source>
        <dbReference type="ARBA" id="ARBA00023125"/>
    </source>
</evidence>
<dbReference type="AlphaFoldDB" id="A0A561BNM7"/>
<gene>
    <name evidence="6" type="ORF">FB561_1564</name>
</gene>
<dbReference type="SUPFAM" id="SSF46689">
    <property type="entry name" value="Homeodomain-like"/>
    <property type="match status" value="1"/>
</dbReference>
<evidence type="ECO:0000313" key="6">
    <source>
        <dbReference type="EMBL" id="TWD80486.1"/>
    </source>
</evidence>
<evidence type="ECO:0000256" key="4">
    <source>
        <dbReference type="PROSITE-ProRule" id="PRU00335"/>
    </source>
</evidence>
<dbReference type="Proteomes" id="UP000318380">
    <property type="component" value="Unassembled WGS sequence"/>
</dbReference>
<proteinExistence type="predicted"/>
<dbReference type="RefSeq" id="WP_202880563.1">
    <property type="nucleotide sequence ID" value="NZ_VIVK01000001.1"/>
</dbReference>
<dbReference type="InterPro" id="IPR001647">
    <property type="entry name" value="HTH_TetR"/>
</dbReference>
<dbReference type="PANTHER" id="PTHR30055">
    <property type="entry name" value="HTH-TYPE TRANSCRIPTIONAL REGULATOR RUTR"/>
    <property type="match status" value="1"/>
</dbReference>
<name>A0A561BNM7_9ACTN</name>
<dbReference type="PANTHER" id="PTHR30055:SF234">
    <property type="entry name" value="HTH-TYPE TRANSCRIPTIONAL REGULATOR BETI"/>
    <property type="match status" value="1"/>
</dbReference>
<dbReference type="InterPro" id="IPR009057">
    <property type="entry name" value="Homeodomain-like_sf"/>
</dbReference>
<evidence type="ECO:0000259" key="5">
    <source>
        <dbReference type="PROSITE" id="PS50977"/>
    </source>
</evidence>
<dbReference type="PROSITE" id="PS50977">
    <property type="entry name" value="HTH_TETR_2"/>
    <property type="match status" value="1"/>
</dbReference>
<dbReference type="Pfam" id="PF00440">
    <property type="entry name" value="TetR_N"/>
    <property type="match status" value="1"/>
</dbReference>
<dbReference type="Gene3D" id="1.10.357.10">
    <property type="entry name" value="Tetracycline Repressor, domain 2"/>
    <property type="match status" value="1"/>
</dbReference>
<accession>A0A561BNM7</accession>
<keyword evidence="7" id="KW-1185">Reference proteome</keyword>
<keyword evidence="1" id="KW-0805">Transcription regulation</keyword>
<organism evidence="6 7">
    <name type="scientific">Kribbella amoyensis</name>
    <dbReference type="NCBI Taxonomy" id="996641"/>
    <lineage>
        <taxon>Bacteria</taxon>
        <taxon>Bacillati</taxon>
        <taxon>Actinomycetota</taxon>
        <taxon>Actinomycetes</taxon>
        <taxon>Propionibacteriales</taxon>
        <taxon>Kribbellaceae</taxon>
        <taxon>Kribbella</taxon>
    </lineage>
</organism>
<evidence type="ECO:0000256" key="3">
    <source>
        <dbReference type="ARBA" id="ARBA00023163"/>
    </source>
</evidence>
<comment type="caution">
    <text evidence="6">The sequence shown here is derived from an EMBL/GenBank/DDBJ whole genome shotgun (WGS) entry which is preliminary data.</text>
</comment>
<evidence type="ECO:0000313" key="7">
    <source>
        <dbReference type="Proteomes" id="UP000318380"/>
    </source>
</evidence>
<feature type="domain" description="HTH tetR-type" evidence="5">
    <location>
        <begin position="10"/>
        <end position="70"/>
    </location>
</feature>
<evidence type="ECO:0000256" key="1">
    <source>
        <dbReference type="ARBA" id="ARBA00023015"/>
    </source>
</evidence>
<dbReference type="GO" id="GO:0000976">
    <property type="term" value="F:transcription cis-regulatory region binding"/>
    <property type="evidence" value="ECO:0007669"/>
    <property type="project" value="TreeGrafter"/>
</dbReference>
<sequence length="347" mass="36812">MPLTRAEAQALTRARLLSAAQAEFTEHGYDTAKIDRIAARADLTRGAVYSNFPSKRALYYAALAEAADSPGRARRASPVGGGPAEVVRGFATAWLDRPISRWDRLSADLVPQLVGDGDTRTQYAQLLELSAILLALALEDAGASGRRVRLAKLVLATLHGADQLVTAAPGFVQPLDVIRSCEELADLDLPDQWQPPPATPPVRPANEVFVPPPGVMPDGLFVVLGLNRLTAVEDAVRSAPPGTPVTIALVSERPAELGPLTRLVVQRTASCLQQAVCGPRLPHLIHDGGGVLADALSIEVIANNLEYAAHAVDGRIVIRAEGFGATYAITRSADAVPERPLGPTLRR</sequence>
<keyword evidence="2 4" id="KW-0238">DNA-binding</keyword>
<feature type="DNA-binding region" description="H-T-H motif" evidence="4">
    <location>
        <begin position="33"/>
        <end position="52"/>
    </location>
</feature>
<keyword evidence="3" id="KW-0804">Transcription</keyword>